<comment type="caution">
    <text evidence="1">The sequence shown here is derived from an EMBL/GenBank/DDBJ whole genome shotgun (WGS) entry which is preliminary data.</text>
</comment>
<dbReference type="Proteomes" id="UP001596507">
    <property type="component" value="Unassembled WGS sequence"/>
</dbReference>
<evidence type="ECO:0008006" key="3">
    <source>
        <dbReference type="Google" id="ProtNLM"/>
    </source>
</evidence>
<evidence type="ECO:0000313" key="2">
    <source>
        <dbReference type="Proteomes" id="UP001596507"/>
    </source>
</evidence>
<dbReference type="EMBL" id="JBHTBE010000001">
    <property type="protein sequence ID" value="MFC7268855.1"/>
    <property type="molecule type" value="Genomic_DNA"/>
</dbReference>
<protein>
    <recommendedName>
        <fullName evidence="3">Fe-S oxidoreductase</fullName>
    </recommendedName>
</protein>
<keyword evidence="2" id="KW-1185">Reference proteome</keyword>
<name>A0ABW2HHC2_9MICO</name>
<sequence length="82" mass="8828">MQLGTRWAARTQPPAAVPAALHAQIAAVEASVPPDALGQPAPYWTLTWLEGRPVVELDTGVIVTLDRDGTVVVRHDDEDEFA</sequence>
<dbReference type="RefSeq" id="WP_262873727.1">
    <property type="nucleotide sequence ID" value="NZ_BAABKW010000002.1"/>
</dbReference>
<reference evidence="2" key="1">
    <citation type="journal article" date="2019" name="Int. J. Syst. Evol. Microbiol.">
        <title>The Global Catalogue of Microorganisms (GCM) 10K type strain sequencing project: providing services to taxonomists for standard genome sequencing and annotation.</title>
        <authorList>
            <consortium name="The Broad Institute Genomics Platform"/>
            <consortium name="The Broad Institute Genome Sequencing Center for Infectious Disease"/>
            <person name="Wu L."/>
            <person name="Ma J."/>
        </authorList>
    </citation>
    <scope>NUCLEOTIDE SEQUENCE [LARGE SCALE GENOMIC DNA]</scope>
    <source>
        <strain evidence="2">CGMCC 1.15772</strain>
    </source>
</reference>
<proteinExistence type="predicted"/>
<organism evidence="1 2">
    <name type="scientific">Microbacterium fluvii</name>
    <dbReference type="NCBI Taxonomy" id="415215"/>
    <lineage>
        <taxon>Bacteria</taxon>
        <taxon>Bacillati</taxon>
        <taxon>Actinomycetota</taxon>
        <taxon>Actinomycetes</taxon>
        <taxon>Micrococcales</taxon>
        <taxon>Microbacteriaceae</taxon>
        <taxon>Microbacterium</taxon>
    </lineage>
</organism>
<evidence type="ECO:0000313" key="1">
    <source>
        <dbReference type="EMBL" id="MFC7268855.1"/>
    </source>
</evidence>
<accession>A0ABW2HHC2</accession>
<gene>
    <name evidence="1" type="ORF">ACFQRL_07790</name>
</gene>